<proteinExistence type="inferred from homology"/>
<dbReference type="KEGG" id="pvp:105309074"/>
<dbReference type="InterPro" id="IPR050271">
    <property type="entry name" value="UDP-glycosyltransferase"/>
</dbReference>
<evidence type="ECO:0000256" key="3">
    <source>
        <dbReference type="ARBA" id="ARBA00022679"/>
    </source>
</evidence>
<accession>A0A6P6C2Z2</accession>
<dbReference type="InterPro" id="IPR002213">
    <property type="entry name" value="UDP_glucos_trans"/>
</dbReference>
<dbReference type="GO" id="GO:0006682">
    <property type="term" value="P:galactosylceramide biosynthetic process"/>
    <property type="evidence" value="ECO:0007669"/>
    <property type="project" value="TreeGrafter"/>
</dbReference>
<keyword evidence="5" id="KW-1185">Reference proteome</keyword>
<dbReference type="PANTHER" id="PTHR48043">
    <property type="entry name" value="EG:EG0003.4 PROTEIN-RELATED"/>
    <property type="match status" value="1"/>
</dbReference>
<name>A0A6P6C2Z2_PTEVA</name>
<dbReference type="OrthoDB" id="5835829at2759"/>
<dbReference type="GO" id="GO:0016020">
    <property type="term" value="C:membrane"/>
    <property type="evidence" value="ECO:0007669"/>
    <property type="project" value="GOC"/>
</dbReference>
<evidence type="ECO:0000313" key="6">
    <source>
        <dbReference type="RefSeq" id="XP_023381768.1"/>
    </source>
</evidence>
<evidence type="ECO:0000256" key="4">
    <source>
        <dbReference type="SAM" id="SignalP"/>
    </source>
</evidence>
<dbReference type="RefSeq" id="XP_023381768.1">
    <property type="nucleotide sequence ID" value="XM_023526000.1"/>
</dbReference>
<dbReference type="PANTHER" id="PTHR48043:SF54">
    <property type="entry name" value="2-HYDROXYACYLSPHINGOSINE 1-BETA-GALACTOSYLTRANSFERASE"/>
    <property type="match status" value="1"/>
</dbReference>
<feature type="chain" id="PRO_5027851011" evidence="4">
    <location>
        <begin position="19"/>
        <end position="149"/>
    </location>
</feature>
<comment type="similarity">
    <text evidence="1">Belongs to the UDP-glycosyltransferase family.</text>
</comment>
<dbReference type="AlphaFoldDB" id="A0A6P6C2Z2"/>
<dbReference type="GeneID" id="105309074"/>
<evidence type="ECO:0000313" key="5">
    <source>
        <dbReference type="Proteomes" id="UP000515202"/>
    </source>
</evidence>
<keyword evidence="4" id="KW-0732">Signal</keyword>
<evidence type="ECO:0000256" key="2">
    <source>
        <dbReference type="ARBA" id="ARBA00022676"/>
    </source>
</evidence>
<dbReference type="GO" id="GO:0005783">
    <property type="term" value="C:endoplasmic reticulum"/>
    <property type="evidence" value="ECO:0007669"/>
    <property type="project" value="TreeGrafter"/>
</dbReference>
<dbReference type="GO" id="GO:0003851">
    <property type="term" value="F:N-acylsphingosine galactosyltransferase activity"/>
    <property type="evidence" value="ECO:0007669"/>
    <property type="project" value="TreeGrafter"/>
</dbReference>
<keyword evidence="2" id="KW-0328">Glycosyltransferase</keyword>
<reference evidence="6" key="1">
    <citation type="submission" date="2025-08" db="UniProtKB">
        <authorList>
            <consortium name="RefSeq"/>
        </authorList>
    </citation>
    <scope>IDENTIFICATION</scope>
    <source>
        <tissue evidence="6">Kidney</tissue>
    </source>
</reference>
<evidence type="ECO:0000256" key="1">
    <source>
        <dbReference type="ARBA" id="ARBA00009995"/>
    </source>
</evidence>
<gene>
    <name evidence="6" type="primary">LOC105309074</name>
</gene>
<sequence>MCGFVMAHVLGVQYAVFSTGLWYPAEVGAPAPLAYVPEFNSLLTDRMSLLQRMKNAGVYLVSRLGVSLLVLPRYEHIMRKHRLLPATSMPDLVQGSSLWMLCTDVALEFPRPTLPNVVYVGGILTKPAGPLPQAVGQLSQRQNPPRVAA</sequence>
<keyword evidence="3" id="KW-0808">Transferase</keyword>
<dbReference type="Pfam" id="PF00201">
    <property type="entry name" value="UDPGT"/>
    <property type="match status" value="1"/>
</dbReference>
<dbReference type="SUPFAM" id="SSF53756">
    <property type="entry name" value="UDP-Glycosyltransferase/glycogen phosphorylase"/>
    <property type="match status" value="1"/>
</dbReference>
<protein>
    <submittedName>
        <fullName evidence="6">2-hydroxyacylsphingosine 1-beta-galactosyltransferase-like</fullName>
    </submittedName>
</protein>
<dbReference type="Proteomes" id="UP000515202">
    <property type="component" value="Unplaced"/>
</dbReference>
<feature type="signal peptide" evidence="4">
    <location>
        <begin position="1"/>
        <end position="18"/>
    </location>
</feature>
<organism evidence="5 6">
    <name type="scientific">Pteropus vampyrus</name>
    <name type="common">Large flying fox</name>
    <dbReference type="NCBI Taxonomy" id="132908"/>
    <lineage>
        <taxon>Eukaryota</taxon>
        <taxon>Metazoa</taxon>
        <taxon>Chordata</taxon>
        <taxon>Craniata</taxon>
        <taxon>Vertebrata</taxon>
        <taxon>Euteleostomi</taxon>
        <taxon>Mammalia</taxon>
        <taxon>Eutheria</taxon>
        <taxon>Laurasiatheria</taxon>
        <taxon>Chiroptera</taxon>
        <taxon>Yinpterochiroptera</taxon>
        <taxon>Pteropodoidea</taxon>
        <taxon>Pteropodidae</taxon>
        <taxon>Pteropodinae</taxon>
        <taxon>Pteropus</taxon>
    </lineage>
</organism>